<proteinExistence type="inferred from homology"/>
<dbReference type="AlphaFoldDB" id="A0A511X440"/>
<keyword evidence="2" id="KW-0378">Hydrolase</keyword>
<dbReference type="CDD" id="cd16344">
    <property type="entry name" value="LMWPAP"/>
    <property type="match status" value="1"/>
</dbReference>
<dbReference type="GO" id="GO:0004725">
    <property type="term" value="F:protein tyrosine phosphatase activity"/>
    <property type="evidence" value="ECO:0007669"/>
    <property type="project" value="InterPro"/>
</dbReference>
<dbReference type="SUPFAM" id="SSF52788">
    <property type="entry name" value="Phosphotyrosine protein phosphatases I"/>
    <property type="match status" value="1"/>
</dbReference>
<feature type="active site" description="Nucleophile" evidence="4">
    <location>
        <position position="13"/>
    </location>
</feature>
<gene>
    <name evidence="6" type="ORF">HAL01_21830</name>
</gene>
<feature type="active site" description="Nucleophile" evidence="4">
    <location>
        <position position="7"/>
    </location>
</feature>
<dbReference type="EMBL" id="BJYE01000038">
    <property type="protein sequence ID" value="GEN57719.1"/>
    <property type="molecule type" value="Genomic_DNA"/>
</dbReference>
<dbReference type="InterPro" id="IPR036196">
    <property type="entry name" value="Ptyr_pPase_sf"/>
</dbReference>
<dbReference type="STRING" id="442899.SAMN05720591_12937"/>
<keyword evidence="7" id="KW-1185">Reference proteome</keyword>
<feature type="domain" description="Phosphotyrosine protein phosphatase I" evidence="5">
    <location>
        <begin position="1"/>
        <end position="150"/>
    </location>
</feature>
<comment type="similarity">
    <text evidence="1">Belongs to the low molecular weight phosphotyrosine protein phosphatase family.</text>
</comment>
<dbReference type="InterPro" id="IPR050438">
    <property type="entry name" value="LMW_PTPase"/>
</dbReference>
<evidence type="ECO:0000256" key="2">
    <source>
        <dbReference type="ARBA" id="ARBA00022801"/>
    </source>
</evidence>
<comment type="caution">
    <text evidence="6">The sequence shown here is derived from an EMBL/GenBank/DDBJ whole genome shotgun (WGS) entry which is preliminary data.</text>
</comment>
<dbReference type="Gene3D" id="3.40.50.2300">
    <property type="match status" value="1"/>
</dbReference>
<dbReference type="RefSeq" id="WP_089803062.1">
    <property type="nucleotide sequence ID" value="NZ_BJYE01000038.1"/>
</dbReference>
<evidence type="ECO:0000313" key="7">
    <source>
        <dbReference type="Proteomes" id="UP000321400"/>
    </source>
</evidence>
<evidence type="ECO:0000256" key="3">
    <source>
        <dbReference type="ARBA" id="ARBA00022912"/>
    </source>
</evidence>
<feature type="active site" description="Proton donor" evidence="4">
    <location>
        <position position="124"/>
    </location>
</feature>
<evidence type="ECO:0000256" key="4">
    <source>
        <dbReference type="PIRSR" id="PIRSR617867-1"/>
    </source>
</evidence>
<sequence length="153" mass="17118">MNVLFICTGNTCRSPMAEAIMRDYLKKTNQTDKVNVKSAGLYTTNGIKISSGARFALLAHAIDFEGESTQITEELLNWSDIILTMTESHKDALLALNPERRTKVHALKSLVYSSESEKTGDISDPYGQSETVYLNTFEEIRAAIHLFLEQNNL</sequence>
<dbReference type="PANTHER" id="PTHR11717">
    <property type="entry name" value="LOW MOLECULAR WEIGHT PROTEIN TYROSINE PHOSPHATASE"/>
    <property type="match status" value="1"/>
</dbReference>
<keyword evidence="3" id="KW-0904">Protein phosphatase</keyword>
<dbReference type="PANTHER" id="PTHR11717:SF31">
    <property type="entry name" value="LOW MOLECULAR WEIGHT PROTEIN-TYROSINE-PHOSPHATASE ETP-RELATED"/>
    <property type="match status" value="1"/>
</dbReference>
<evidence type="ECO:0000259" key="5">
    <source>
        <dbReference type="SMART" id="SM00226"/>
    </source>
</evidence>
<dbReference type="PRINTS" id="PR00719">
    <property type="entry name" value="LMWPTPASE"/>
</dbReference>
<organism evidence="6 7">
    <name type="scientific">Halolactibacillus alkaliphilus</name>
    <dbReference type="NCBI Taxonomy" id="442899"/>
    <lineage>
        <taxon>Bacteria</taxon>
        <taxon>Bacillati</taxon>
        <taxon>Bacillota</taxon>
        <taxon>Bacilli</taxon>
        <taxon>Bacillales</taxon>
        <taxon>Bacillaceae</taxon>
        <taxon>Halolactibacillus</taxon>
    </lineage>
</organism>
<protein>
    <submittedName>
        <fullName evidence="6">Protein-tyrosine-phosphatase</fullName>
    </submittedName>
</protein>
<evidence type="ECO:0000313" key="6">
    <source>
        <dbReference type="EMBL" id="GEN57719.1"/>
    </source>
</evidence>
<dbReference type="InterPro" id="IPR017867">
    <property type="entry name" value="Tyr_phospatase_low_mol_wt"/>
</dbReference>
<dbReference type="Pfam" id="PF01451">
    <property type="entry name" value="LMWPc"/>
    <property type="match status" value="1"/>
</dbReference>
<dbReference type="Proteomes" id="UP000321400">
    <property type="component" value="Unassembled WGS sequence"/>
</dbReference>
<dbReference type="SMART" id="SM00226">
    <property type="entry name" value="LMWPc"/>
    <property type="match status" value="1"/>
</dbReference>
<accession>A0A511X440</accession>
<evidence type="ECO:0000256" key="1">
    <source>
        <dbReference type="ARBA" id="ARBA00011063"/>
    </source>
</evidence>
<reference evidence="6 7" key="1">
    <citation type="submission" date="2019-07" db="EMBL/GenBank/DDBJ databases">
        <title>Whole genome shotgun sequence of Halolactibacillus alkaliphilus NBRC 103919.</title>
        <authorList>
            <person name="Hosoyama A."/>
            <person name="Uohara A."/>
            <person name="Ohji S."/>
            <person name="Ichikawa N."/>
        </authorList>
    </citation>
    <scope>NUCLEOTIDE SEQUENCE [LARGE SCALE GENOMIC DNA]</scope>
    <source>
        <strain evidence="6 7">NBRC 103919</strain>
    </source>
</reference>
<name>A0A511X440_9BACI</name>
<dbReference type="InterPro" id="IPR023485">
    <property type="entry name" value="Ptyr_pPase"/>
</dbReference>